<dbReference type="EMBL" id="BNAI01000002">
    <property type="protein sequence ID" value="GHF13906.1"/>
    <property type="molecule type" value="Genomic_DNA"/>
</dbReference>
<reference evidence="7" key="1">
    <citation type="journal article" date="2014" name="Int. J. Syst. Evol. Microbiol.">
        <title>Complete genome sequence of Corynebacterium casei LMG S-19264T (=DSM 44701T), isolated from a smear-ripened cheese.</title>
        <authorList>
            <consortium name="US DOE Joint Genome Institute (JGI-PGF)"/>
            <person name="Walter F."/>
            <person name="Albersmeier A."/>
            <person name="Kalinowski J."/>
            <person name="Ruckert C."/>
        </authorList>
    </citation>
    <scope>NUCLEOTIDE SEQUENCE</scope>
    <source>
        <strain evidence="7">CGMCC 1.16548</strain>
    </source>
</reference>
<dbReference type="Pfam" id="PF00294">
    <property type="entry name" value="PfkB"/>
    <property type="match status" value="1"/>
</dbReference>
<proteinExistence type="inferred from homology"/>
<dbReference type="InterPro" id="IPR029056">
    <property type="entry name" value="Ribokinase-like"/>
</dbReference>
<dbReference type="SUPFAM" id="SSF53613">
    <property type="entry name" value="Ribokinase-like"/>
    <property type="match status" value="1"/>
</dbReference>
<dbReference type="PANTHER" id="PTHR43085">
    <property type="entry name" value="HEXOKINASE FAMILY MEMBER"/>
    <property type="match status" value="1"/>
</dbReference>
<keyword evidence="4" id="KW-0418">Kinase</keyword>
<reference evidence="7" key="2">
    <citation type="submission" date="2020-09" db="EMBL/GenBank/DDBJ databases">
        <authorList>
            <person name="Sun Q."/>
            <person name="Zhou Y."/>
        </authorList>
    </citation>
    <scope>NUCLEOTIDE SEQUENCE</scope>
    <source>
        <strain evidence="7">CGMCC 1.16548</strain>
    </source>
</reference>
<keyword evidence="5" id="KW-0067">ATP-binding</keyword>
<dbReference type="PROSITE" id="PS00584">
    <property type="entry name" value="PFKB_KINASES_2"/>
    <property type="match status" value="1"/>
</dbReference>
<dbReference type="PANTHER" id="PTHR43085:SF1">
    <property type="entry name" value="PSEUDOURIDINE KINASE-RELATED"/>
    <property type="match status" value="1"/>
</dbReference>
<dbReference type="CDD" id="cd01167">
    <property type="entry name" value="bac_FRK"/>
    <property type="match status" value="1"/>
</dbReference>
<dbReference type="InterPro" id="IPR050306">
    <property type="entry name" value="PfkB_Carbo_kinase"/>
</dbReference>
<keyword evidence="2" id="KW-0808">Transferase</keyword>
<gene>
    <name evidence="7" type="ORF">GCM10011600_13540</name>
</gene>
<dbReference type="Proteomes" id="UP000617531">
    <property type="component" value="Unassembled WGS sequence"/>
</dbReference>
<feature type="domain" description="Carbohydrate kinase PfkB" evidence="6">
    <location>
        <begin position="7"/>
        <end position="302"/>
    </location>
</feature>
<evidence type="ECO:0000313" key="7">
    <source>
        <dbReference type="EMBL" id="GHF13906.1"/>
    </source>
</evidence>
<evidence type="ECO:0000256" key="1">
    <source>
        <dbReference type="ARBA" id="ARBA00010688"/>
    </source>
</evidence>
<evidence type="ECO:0000256" key="5">
    <source>
        <dbReference type="ARBA" id="ARBA00022840"/>
    </source>
</evidence>
<dbReference type="InterPro" id="IPR002173">
    <property type="entry name" value="Carboh/pur_kinase_PfkB_CS"/>
</dbReference>
<keyword evidence="8" id="KW-1185">Reference proteome</keyword>
<dbReference type="InterPro" id="IPR011611">
    <property type="entry name" value="PfkB_dom"/>
</dbReference>
<protein>
    <submittedName>
        <fullName evidence="7">Ribokinase</fullName>
    </submittedName>
</protein>
<sequence>MNIPNPRVLVVGEALVDIVRRDGDDAVHPGGSPLNVAVGLQRLEVPTTLHSSFGADPYGVAIAQHLESSGVAITPGTIGDHPTSVALATIDPAGAASYTFSIEWDPAPLQVAAGSVDALHVGSIGAVLEPGATTVERLLAELRASATISYDPNIRPQLMGSADDARPRVERIIALADVVKASDEDIAWLYPDAMVTDVMAKWRALGAGLVVVTRGSDGADAFTAEGPVHVAAPRTEVVDTIGAGDSFMSGLLAALSDLGVLGGDRREALRELSASAVAQVVEFAARCAAITVSRPGADPPMRTDLAG</sequence>
<organism evidence="7 8">
    <name type="scientific">Pseudolysinimonas yzui</name>
    <dbReference type="NCBI Taxonomy" id="2708254"/>
    <lineage>
        <taxon>Bacteria</taxon>
        <taxon>Bacillati</taxon>
        <taxon>Actinomycetota</taxon>
        <taxon>Actinomycetes</taxon>
        <taxon>Micrococcales</taxon>
        <taxon>Microbacteriaceae</taxon>
        <taxon>Pseudolysinimonas</taxon>
    </lineage>
</organism>
<dbReference type="GO" id="GO:0016301">
    <property type="term" value="F:kinase activity"/>
    <property type="evidence" value="ECO:0007669"/>
    <property type="project" value="UniProtKB-KW"/>
</dbReference>
<comment type="caution">
    <text evidence="7">The sequence shown here is derived from an EMBL/GenBank/DDBJ whole genome shotgun (WGS) entry which is preliminary data.</text>
</comment>
<evidence type="ECO:0000256" key="2">
    <source>
        <dbReference type="ARBA" id="ARBA00022679"/>
    </source>
</evidence>
<comment type="similarity">
    <text evidence="1">Belongs to the carbohydrate kinase PfkB family.</text>
</comment>
<evidence type="ECO:0000256" key="3">
    <source>
        <dbReference type="ARBA" id="ARBA00022741"/>
    </source>
</evidence>
<dbReference type="AlphaFoldDB" id="A0A8J3GQ80"/>
<dbReference type="GO" id="GO:0005524">
    <property type="term" value="F:ATP binding"/>
    <property type="evidence" value="ECO:0007669"/>
    <property type="project" value="UniProtKB-KW"/>
</dbReference>
<dbReference type="RefSeq" id="WP_191282714.1">
    <property type="nucleotide sequence ID" value="NZ_BNAI01000002.1"/>
</dbReference>
<dbReference type="Gene3D" id="3.40.1190.20">
    <property type="match status" value="1"/>
</dbReference>
<accession>A0A8J3GQ80</accession>
<keyword evidence="3" id="KW-0547">Nucleotide-binding</keyword>
<name>A0A8J3GQ80_9MICO</name>
<evidence type="ECO:0000259" key="6">
    <source>
        <dbReference type="Pfam" id="PF00294"/>
    </source>
</evidence>
<evidence type="ECO:0000256" key="4">
    <source>
        <dbReference type="ARBA" id="ARBA00022777"/>
    </source>
</evidence>
<evidence type="ECO:0000313" key="8">
    <source>
        <dbReference type="Proteomes" id="UP000617531"/>
    </source>
</evidence>